<accession>A0ABM7MIZ2</accession>
<feature type="compositionally biased region" description="Polar residues" evidence="1">
    <location>
        <begin position="13"/>
        <end position="23"/>
    </location>
</feature>
<protein>
    <submittedName>
        <fullName evidence="2">Uncharacterized protein</fullName>
    </submittedName>
</protein>
<sequence length="143" mass="16103">MSDRVTPDKSIDTDPNLQEAASPQKITWATMTLPNRCDNRLKAKPTTQKSPVYSVGLLRPTLAHFVQQRHGADPLQWLLQPQRNRTSLQFALRNRQPEGNDGSVAMQELTPRLPRLDASVGPRVIRIEVDRLRTVEVSAGLRC</sequence>
<evidence type="ECO:0000313" key="3">
    <source>
        <dbReference type="Proteomes" id="UP000824366"/>
    </source>
</evidence>
<proteinExistence type="predicted"/>
<evidence type="ECO:0000313" key="2">
    <source>
        <dbReference type="EMBL" id="BCO26204.1"/>
    </source>
</evidence>
<feature type="compositionally biased region" description="Basic and acidic residues" evidence="1">
    <location>
        <begin position="1"/>
        <end position="12"/>
    </location>
</feature>
<organism evidence="2 3">
    <name type="scientific">Rhodoferax lithotrophicus</name>
    <dbReference type="NCBI Taxonomy" id="2798804"/>
    <lineage>
        <taxon>Bacteria</taxon>
        <taxon>Pseudomonadati</taxon>
        <taxon>Pseudomonadota</taxon>
        <taxon>Betaproteobacteria</taxon>
        <taxon>Burkholderiales</taxon>
        <taxon>Comamonadaceae</taxon>
        <taxon>Rhodoferax</taxon>
    </lineage>
</organism>
<name>A0ABM7MIZ2_9BURK</name>
<evidence type="ECO:0000256" key="1">
    <source>
        <dbReference type="SAM" id="MobiDB-lite"/>
    </source>
</evidence>
<keyword evidence="3" id="KW-1185">Reference proteome</keyword>
<gene>
    <name evidence="2" type="ORF">MIZ03_1084</name>
</gene>
<feature type="region of interest" description="Disordered" evidence="1">
    <location>
        <begin position="1"/>
        <end position="23"/>
    </location>
</feature>
<reference evidence="2 3" key="1">
    <citation type="journal article" date="2021" name="Microbiol. Spectr.">
        <title>A Single Bacterium Capable of Oxidation and Reduction of Iron at Circumneutral pH.</title>
        <authorList>
            <person name="Kato S."/>
            <person name="Ohkuma M."/>
        </authorList>
    </citation>
    <scope>NUCLEOTIDE SEQUENCE [LARGE SCALE GENOMIC DNA]</scope>
    <source>
        <strain evidence="2 3">MIZ03</strain>
    </source>
</reference>
<dbReference type="Proteomes" id="UP000824366">
    <property type="component" value="Chromosome"/>
</dbReference>
<dbReference type="EMBL" id="AP024238">
    <property type="protein sequence ID" value="BCO26204.1"/>
    <property type="molecule type" value="Genomic_DNA"/>
</dbReference>